<protein>
    <submittedName>
        <fullName evidence="1">3614_t:CDS:1</fullName>
    </submittedName>
</protein>
<organism evidence="1 2">
    <name type="scientific">Cetraspora pellucida</name>
    <dbReference type="NCBI Taxonomy" id="1433469"/>
    <lineage>
        <taxon>Eukaryota</taxon>
        <taxon>Fungi</taxon>
        <taxon>Fungi incertae sedis</taxon>
        <taxon>Mucoromycota</taxon>
        <taxon>Glomeromycotina</taxon>
        <taxon>Glomeromycetes</taxon>
        <taxon>Diversisporales</taxon>
        <taxon>Gigasporaceae</taxon>
        <taxon>Cetraspora</taxon>
    </lineage>
</organism>
<reference evidence="1" key="1">
    <citation type="submission" date="2021-06" db="EMBL/GenBank/DDBJ databases">
        <authorList>
            <person name="Kallberg Y."/>
            <person name="Tangrot J."/>
            <person name="Rosling A."/>
        </authorList>
    </citation>
    <scope>NUCLEOTIDE SEQUENCE</scope>
    <source>
        <strain evidence="1">28 12/20/2015</strain>
    </source>
</reference>
<sequence>MSYYVDTIVKINQVHQSVKEESNLTRVWAIGVYPVESEDREIEMVLFVPIDDYDRDPNTQSVFVKNEYFSVGGKMTVASSMHLTIRRDPGSNRCPLKVSLVGAIQDAAQEVDDENAIIKVSVKDYVGQNDSFIVKVVFPYHNNRFKHLTNSIRSDVSVLFVIGQMEVIQGDLYVYAIETSFVNAYFVDKNKGSSSNSQSTSGLYKSVRSRLLSAYQNVSGKFSKTSIENNSKCAEINQTTIDLSTSVNRSTVFGSCSSKHTKIEDEDPEHVSSDYIEDECLVKDNKMYVDEGNKLVRCVINENVKKNCSEEGDGSGGNAINVSRKRGRSKK</sequence>
<proteinExistence type="predicted"/>
<keyword evidence="2" id="KW-1185">Reference proteome</keyword>
<gene>
    <name evidence="1" type="ORF">SPELUC_LOCUS6107</name>
</gene>
<comment type="caution">
    <text evidence="1">The sequence shown here is derived from an EMBL/GenBank/DDBJ whole genome shotgun (WGS) entry which is preliminary data.</text>
</comment>
<evidence type="ECO:0000313" key="2">
    <source>
        <dbReference type="Proteomes" id="UP000789366"/>
    </source>
</evidence>
<evidence type="ECO:0000313" key="1">
    <source>
        <dbReference type="EMBL" id="CAG8574155.1"/>
    </source>
</evidence>
<accession>A0ACA9M8V1</accession>
<dbReference type="EMBL" id="CAJVPW010006866">
    <property type="protein sequence ID" value="CAG8574155.1"/>
    <property type="molecule type" value="Genomic_DNA"/>
</dbReference>
<name>A0ACA9M8V1_9GLOM</name>
<dbReference type="Proteomes" id="UP000789366">
    <property type="component" value="Unassembled WGS sequence"/>
</dbReference>